<gene>
    <name evidence="2" type="ORF">A2898_03740</name>
</gene>
<keyword evidence="1" id="KW-1133">Transmembrane helix</keyword>
<dbReference type="PANTHER" id="PTHR23526">
    <property type="entry name" value="INTEGRAL MEMBRANE TRANSPORT PROTEIN-RELATED"/>
    <property type="match status" value="1"/>
</dbReference>
<feature type="transmembrane region" description="Helical" evidence="1">
    <location>
        <begin position="84"/>
        <end position="101"/>
    </location>
</feature>
<dbReference type="Gene3D" id="1.20.1250.20">
    <property type="entry name" value="MFS general substrate transporter like domains"/>
    <property type="match status" value="2"/>
</dbReference>
<dbReference type="InterPro" id="IPR011701">
    <property type="entry name" value="MFS"/>
</dbReference>
<keyword evidence="1" id="KW-0812">Transmembrane</keyword>
<protein>
    <recommendedName>
        <fullName evidence="4">Major facilitator superfamily (MFS) profile domain-containing protein</fullName>
    </recommendedName>
</protein>
<proteinExistence type="predicted"/>
<dbReference type="AlphaFoldDB" id="A0A1G2B6K3"/>
<dbReference type="Pfam" id="PF07690">
    <property type="entry name" value="MFS_1"/>
    <property type="match status" value="1"/>
</dbReference>
<dbReference type="EMBL" id="MHKE01000004">
    <property type="protein sequence ID" value="OGY84801.1"/>
    <property type="molecule type" value="Genomic_DNA"/>
</dbReference>
<feature type="transmembrane region" description="Helical" evidence="1">
    <location>
        <begin position="107"/>
        <end position="125"/>
    </location>
</feature>
<feature type="transmembrane region" description="Helical" evidence="1">
    <location>
        <begin position="21"/>
        <end position="45"/>
    </location>
</feature>
<accession>A0A1G2B6K3</accession>
<name>A0A1G2B6K3_9BACT</name>
<dbReference type="PANTHER" id="PTHR23526:SF2">
    <property type="entry name" value="MAJOR FACILITATOR SUPERFAMILY (MFS) PROFILE DOMAIN-CONTAINING PROTEIN"/>
    <property type="match status" value="1"/>
</dbReference>
<dbReference type="GO" id="GO:0022857">
    <property type="term" value="F:transmembrane transporter activity"/>
    <property type="evidence" value="ECO:0007669"/>
    <property type="project" value="InterPro"/>
</dbReference>
<evidence type="ECO:0000313" key="3">
    <source>
        <dbReference type="Proteomes" id="UP000179164"/>
    </source>
</evidence>
<feature type="transmembrane region" description="Helical" evidence="1">
    <location>
        <begin position="51"/>
        <end position="72"/>
    </location>
</feature>
<keyword evidence="1" id="KW-0472">Membrane</keyword>
<feature type="transmembrane region" description="Helical" evidence="1">
    <location>
        <begin position="175"/>
        <end position="199"/>
    </location>
</feature>
<dbReference type="Proteomes" id="UP000179164">
    <property type="component" value="Unassembled WGS sequence"/>
</dbReference>
<evidence type="ECO:0000313" key="2">
    <source>
        <dbReference type="EMBL" id="OGY84801.1"/>
    </source>
</evidence>
<dbReference type="InterPro" id="IPR036259">
    <property type="entry name" value="MFS_trans_sf"/>
</dbReference>
<feature type="transmembrane region" description="Helical" evidence="1">
    <location>
        <begin position="220"/>
        <end position="243"/>
    </location>
</feature>
<organism evidence="2 3">
    <name type="scientific">Candidatus Kerfeldbacteria bacterium RIFCSPLOWO2_01_FULL_48_11</name>
    <dbReference type="NCBI Taxonomy" id="1798543"/>
    <lineage>
        <taxon>Bacteria</taxon>
        <taxon>Candidatus Kerfeldiibacteriota</taxon>
    </lineage>
</organism>
<dbReference type="InterPro" id="IPR052528">
    <property type="entry name" value="Sugar_transport-like"/>
</dbReference>
<evidence type="ECO:0008006" key="4">
    <source>
        <dbReference type="Google" id="ProtNLM"/>
    </source>
</evidence>
<evidence type="ECO:0000256" key="1">
    <source>
        <dbReference type="SAM" id="Phobius"/>
    </source>
</evidence>
<feature type="transmembrane region" description="Helical" evidence="1">
    <location>
        <begin position="146"/>
        <end position="169"/>
    </location>
</feature>
<dbReference type="STRING" id="1798543.A2898_03740"/>
<sequence length="386" mass="43721">MMHSHPRHKIEYTLRREVNELYATVTLKHIAFSMITIFEPIYLYIYFHERILPVLFYFGLIFLGFALIVPFAGKMLSRMGIKHSILISVFFAIIYFLGLNSLGTNHWMLYVLPLVSIFYKFYFWPAFHLDFARFSQRDRRARQVSIVNMISLATGILGPLAGGLVIAFWGYHALFIIVVLLLFTSIIPLFLSQEVYAPFDFSLKRFFQFIATPSLRRTEIALAAWGNEELISTLVWPIFMYLLIFDTSVIGGITSAATVVAFLSAYWIGRLADKVGKKKILRIGASLLSLAWVVKSIVRLPLHIGFADGFYKLSQEGAYISFASVIYDQASKDESQTVSVVLMREIILNFAKFAGVLVIGALVTLTGSLIPAFIDAAVSSLFFMFL</sequence>
<dbReference type="SUPFAM" id="SSF103473">
    <property type="entry name" value="MFS general substrate transporter"/>
    <property type="match status" value="1"/>
</dbReference>
<reference evidence="2 3" key="1">
    <citation type="journal article" date="2016" name="Nat. Commun.">
        <title>Thousands of microbial genomes shed light on interconnected biogeochemical processes in an aquifer system.</title>
        <authorList>
            <person name="Anantharaman K."/>
            <person name="Brown C.T."/>
            <person name="Hug L.A."/>
            <person name="Sharon I."/>
            <person name="Castelle C.J."/>
            <person name="Probst A.J."/>
            <person name="Thomas B.C."/>
            <person name="Singh A."/>
            <person name="Wilkins M.J."/>
            <person name="Karaoz U."/>
            <person name="Brodie E.L."/>
            <person name="Williams K.H."/>
            <person name="Hubbard S.S."/>
            <person name="Banfield J.F."/>
        </authorList>
    </citation>
    <scope>NUCLEOTIDE SEQUENCE [LARGE SCALE GENOMIC DNA]</scope>
</reference>
<feature type="transmembrane region" description="Helical" evidence="1">
    <location>
        <begin position="353"/>
        <end position="385"/>
    </location>
</feature>
<comment type="caution">
    <text evidence="2">The sequence shown here is derived from an EMBL/GenBank/DDBJ whole genome shotgun (WGS) entry which is preliminary data.</text>
</comment>
<feature type="transmembrane region" description="Helical" evidence="1">
    <location>
        <begin position="249"/>
        <end position="268"/>
    </location>
</feature>